<accession>A0A540WF42</accession>
<dbReference type="PANTHER" id="PTHR30336">
    <property type="entry name" value="INNER MEMBRANE PROTEIN, PROBABLE PERMEASE"/>
    <property type="match status" value="1"/>
</dbReference>
<feature type="domain" description="DUF218" evidence="2">
    <location>
        <begin position="74"/>
        <end position="189"/>
    </location>
</feature>
<feature type="region of interest" description="Disordered" evidence="1">
    <location>
        <begin position="1"/>
        <end position="52"/>
    </location>
</feature>
<dbReference type="OrthoDB" id="2216870at2"/>
<proteinExistence type="predicted"/>
<name>A0A540WF42_9ACTN</name>
<evidence type="ECO:0000313" key="3">
    <source>
        <dbReference type="EMBL" id="TQF07517.1"/>
    </source>
</evidence>
<gene>
    <name evidence="3" type="ORF">E6W39_23085</name>
</gene>
<sequence length="261" mass="28678">MRRQWRPSSASATNSAPSRASGPLSEGFPAPGHGDQGERVTHEDKPGLTDQQRKAAQLIWDYHQMHHQLRPCDAAIALGSHDLGVPAYSAELFRAGLFPTLVFSGGPNPTAPDRFPRGEAIHFREHALDLGVPTDAILIEPNATNTGQNITLSRQVMADAGIRPGTLMLIAMPYMERRAFATARKVWPEVEIVCASQPIDFDDYLKGMGDERKVAEMLVGDLQRVIEYPKLGFAVEQEVPGDVHDAYDALVRDGFTSRLLN</sequence>
<evidence type="ECO:0000259" key="2">
    <source>
        <dbReference type="Pfam" id="PF02698"/>
    </source>
</evidence>
<dbReference type="Pfam" id="PF02698">
    <property type="entry name" value="DUF218"/>
    <property type="match status" value="1"/>
</dbReference>
<feature type="compositionally biased region" description="Basic and acidic residues" evidence="1">
    <location>
        <begin position="35"/>
        <end position="52"/>
    </location>
</feature>
<dbReference type="AlphaFoldDB" id="A0A540WF42"/>
<comment type="caution">
    <text evidence="3">The sequence shown here is derived from an EMBL/GenBank/DDBJ whole genome shotgun (WGS) entry which is preliminary data.</text>
</comment>
<dbReference type="GO" id="GO:0005886">
    <property type="term" value="C:plasma membrane"/>
    <property type="evidence" value="ECO:0007669"/>
    <property type="project" value="TreeGrafter"/>
</dbReference>
<protein>
    <submittedName>
        <fullName evidence="3">YdcF family protein</fullName>
    </submittedName>
</protein>
<dbReference type="Proteomes" id="UP000319103">
    <property type="component" value="Unassembled WGS sequence"/>
</dbReference>
<dbReference type="PANTHER" id="PTHR30336:SF20">
    <property type="entry name" value="DUF218 DOMAIN-CONTAINING PROTEIN"/>
    <property type="match status" value="1"/>
</dbReference>
<keyword evidence="4" id="KW-1185">Reference proteome</keyword>
<feature type="compositionally biased region" description="Low complexity" evidence="1">
    <location>
        <begin position="1"/>
        <end position="21"/>
    </location>
</feature>
<evidence type="ECO:0000256" key="1">
    <source>
        <dbReference type="SAM" id="MobiDB-lite"/>
    </source>
</evidence>
<dbReference type="InterPro" id="IPR014729">
    <property type="entry name" value="Rossmann-like_a/b/a_fold"/>
</dbReference>
<reference evidence="3 4" key="1">
    <citation type="submission" date="2019-06" db="EMBL/GenBank/DDBJ databases">
        <title>Description of Kitasatospora acidophila sp. nov. isolated from pine grove soil, and reclassification of Streptomyces novaecaesareae to Kitasatospora novaeceasareae comb. nov.</title>
        <authorList>
            <person name="Kim M.J."/>
        </authorList>
    </citation>
    <scope>NUCLEOTIDE SEQUENCE [LARGE SCALE GENOMIC DNA]</scope>
    <source>
        <strain evidence="3 4">MMS16-CNU292</strain>
    </source>
</reference>
<dbReference type="InterPro" id="IPR003848">
    <property type="entry name" value="DUF218"/>
</dbReference>
<dbReference type="CDD" id="cd06259">
    <property type="entry name" value="YdcF-like"/>
    <property type="match status" value="1"/>
</dbReference>
<organism evidence="3 4">
    <name type="scientific">Kitasatospora acidiphila</name>
    <dbReference type="NCBI Taxonomy" id="2567942"/>
    <lineage>
        <taxon>Bacteria</taxon>
        <taxon>Bacillati</taxon>
        <taxon>Actinomycetota</taxon>
        <taxon>Actinomycetes</taxon>
        <taxon>Kitasatosporales</taxon>
        <taxon>Streptomycetaceae</taxon>
        <taxon>Kitasatospora</taxon>
    </lineage>
</organism>
<dbReference type="InterPro" id="IPR051599">
    <property type="entry name" value="Cell_Envelope_Assoc"/>
</dbReference>
<dbReference type="EMBL" id="VIGB01000003">
    <property type="protein sequence ID" value="TQF07517.1"/>
    <property type="molecule type" value="Genomic_DNA"/>
</dbReference>
<dbReference type="Gene3D" id="3.40.50.620">
    <property type="entry name" value="HUPs"/>
    <property type="match status" value="1"/>
</dbReference>
<evidence type="ECO:0000313" key="4">
    <source>
        <dbReference type="Proteomes" id="UP000319103"/>
    </source>
</evidence>